<evidence type="ECO:0000313" key="1">
    <source>
        <dbReference type="EMBL" id="KAJ8682770.1"/>
    </source>
</evidence>
<name>A0ACC2PLX5_9HYME</name>
<comment type="caution">
    <text evidence="1">The sequence shown here is derived from an EMBL/GenBank/DDBJ whole genome shotgun (WGS) entry which is preliminary data.</text>
</comment>
<accession>A0ACC2PLX5</accession>
<organism evidence="1 2">
    <name type="scientific">Eretmocerus hayati</name>
    <dbReference type="NCBI Taxonomy" id="131215"/>
    <lineage>
        <taxon>Eukaryota</taxon>
        <taxon>Metazoa</taxon>
        <taxon>Ecdysozoa</taxon>
        <taxon>Arthropoda</taxon>
        <taxon>Hexapoda</taxon>
        <taxon>Insecta</taxon>
        <taxon>Pterygota</taxon>
        <taxon>Neoptera</taxon>
        <taxon>Endopterygota</taxon>
        <taxon>Hymenoptera</taxon>
        <taxon>Apocrita</taxon>
        <taxon>Proctotrupomorpha</taxon>
        <taxon>Chalcidoidea</taxon>
        <taxon>Aphelinidae</taxon>
        <taxon>Aphelininae</taxon>
        <taxon>Eretmocerus</taxon>
    </lineage>
</organism>
<gene>
    <name evidence="1" type="ORF">QAD02_018562</name>
</gene>
<protein>
    <submittedName>
        <fullName evidence="1">Uncharacterized protein</fullName>
    </submittedName>
</protein>
<dbReference type="Proteomes" id="UP001239111">
    <property type="component" value="Chromosome 1"/>
</dbReference>
<dbReference type="EMBL" id="CM056741">
    <property type="protein sequence ID" value="KAJ8682770.1"/>
    <property type="molecule type" value="Genomic_DNA"/>
</dbReference>
<proteinExistence type="predicted"/>
<keyword evidence="2" id="KW-1185">Reference proteome</keyword>
<sequence>MSHEILDPTNIFDNVSPIFWKKGRLQTFEHWPFSSDVQCNPDSMAAAGFYAIGGKDEPDLAECFMCGKQLDGWEPDDDPWQEHKKHQSNCPFISLGKKNEGSMTVKELFQLIATYSLQKKRQEYEKALEEVKKNVEEATNSIPQIYENIKKSKKSLN</sequence>
<evidence type="ECO:0000313" key="2">
    <source>
        <dbReference type="Proteomes" id="UP001239111"/>
    </source>
</evidence>
<reference evidence="1" key="1">
    <citation type="submission" date="2023-04" db="EMBL/GenBank/DDBJ databases">
        <title>A chromosome-level genome assembly of the parasitoid wasp Eretmocerus hayati.</title>
        <authorList>
            <person name="Zhong Y."/>
            <person name="Liu S."/>
            <person name="Liu Y."/>
        </authorList>
    </citation>
    <scope>NUCLEOTIDE SEQUENCE</scope>
    <source>
        <strain evidence="1">ZJU_SS_LIU_2023</strain>
    </source>
</reference>